<proteinExistence type="predicted"/>
<feature type="transmembrane region" description="Helical" evidence="1">
    <location>
        <begin position="43"/>
        <end position="66"/>
    </location>
</feature>
<dbReference type="OrthoDB" id="2793550at2759"/>
<feature type="transmembrane region" description="Helical" evidence="1">
    <location>
        <begin position="78"/>
        <end position="95"/>
    </location>
</feature>
<dbReference type="Proteomes" id="UP000807353">
    <property type="component" value="Unassembled WGS sequence"/>
</dbReference>
<feature type="transmembrane region" description="Helical" evidence="1">
    <location>
        <begin position="12"/>
        <end position="31"/>
    </location>
</feature>
<evidence type="ECO:0000313" key="3">
    <source>
        <dbReference type="Proteomes" id="UP000807353"/>
    </source>
</evidence>
<feature type="transmembrane region" description="Helical" evidence="1">
    <location>
        <begin position="128"/>
        <end position="149"/>
    </location>
</feature>
<keyword evidence="3" id="KW-1185">Reference proteome</keyword>
<sequence length="192" mass="22279">MTFSPVGRVKVTAHVILFIINIVVLALATRVNNFQEFFYIADIFPFALSIVTLILLAATITVDFALESSFTGWPQFEIGYLGLLTIFWLAFNAFSTSRWRMIPFECSEIPLTFSDERVWCKDLQALKALVWVEFLVCFVIAVMTLRYSLTQHGRGHKHIFKMPLSRYRPEIRMGEKTNYARDSEFLQFEKLT</sequence>
<dbReference type="AlphaFoldDB" id="A0A9P5YCZ6"/>
<protein>
    <recommendedName>
        <fullName evidence="4">MARVEL domain-containing protein</fullName>
    </recommendedName>
</protein>
<keyword evidence="1" id="KW-0472">Membrane</keyword>
<gene>
    <name evidence="2" type="ORF">BDZ94DRAFT_1189239</name>
</gene>
<dbReference type="EMBL" id="MU150247">
    <property type="protein sequence ID" value="KAF9465410.1"/>
    <property type="molecule type" value="Genomic_DNA"/>
</dbReference>
<name>A0A9P5YCZ6_9AGAR</name>
<reference evidence="2" key="1">
    <citation type="submission" date="2020-11" db="EMBL/GenBank/DDBJ databases">
        <authorList>
            <consortium name="DOE Joint Genome Institute"/>
            <person name="Ahrendt S."/>
            <person name="Riley R."/>
            <person name="Andreopoulos W."/>
            <person name="Labutti K."/>
            <person name="Pangilinan J."/>
            <person name="Ruiz-Duenas F.J."/>
            <person name="Barrasa J.M."/>
            <person name="Sanchez-Garcia M."/>
            <person name="Camarero S."/>
            <person name="Miyauchi S."/>
            <person name="Serrano A."/>
            <person name="Linde D."/>
            <person name="Babiker R."/>
            <person name="Drula E."/>
            <person name="Ayuso-Fernandez I."/>
            <person name="Pacheco R."/>
            <person name="Padilla G."/>
            <person name="Ferreira P."/>
            <person name="Barriuso J."/>
            <person name="Kellner H."/>
            <person name="Castanera R."/>
            <person name="Alfaro M."/>
            <person name="Ramirez L."/>
            <person name="Pisabarro A.G."/>
            <person name="Kuo A."/>
            <person name="Tritt A."/>
            <person name="Lipzen A."/>
            <person name="He G."/>
            <person name="Yan M."/>
            <person name="Ng V."/>
            <person name="Cullen D."/>
            <person name="Martin F."/>
            <person name="Rosso M.-N."/>
            <person name="Henrissat B."/>
            <person name="Hibbett D."/>
            <person name="Martinez A.T."/>
            <person name="Grigoriev I.V."/>
        </authorList>
    </citation>
    <scope>NUCLEOTIDE SEQUENCE</scope>
    <source>
        <strain evidence="2">CBS 247.69</strain>
    </source>
</reference>
<comment type="caution">
    <text evidence="2">The sequence shown here is derived from an EMBL/GenBank/DDBJ whole genome shotgun (WGS) entry which is preliminary data.</text>
</comment>
<evidence type="ECO:0000256" key="1">
    <source>
        <dbReference type="SAM" id="Phobius"/>
    </source>
</evidence>
<evidence type="ECO:0008006" key="4">
    <source>
        <dbReference type="Google" id="ProtNLM"/>
    </source>
</evidence>
<keyword evidence="1" id="KW-1133">Transmembrane helix</keyword>
<accession>A0A9P5YCZ6</accession>
<keyword evidence="1" id="KW-0812">Transmembrane</keyword>
<organism evidence="2 3">
    <name type="scientific">Collybia nuda</name>
    <dbReference type="NCBI Taxonomy" id="64659"/>
    <lineage>
        <taxon>Eukaryota</taxon>
        <taxon>Fungi</taxon>
        <taxon>Dikarya</taxon>
        <taxon>Basidiomycota</taxon>
        <taxon>Agaricomycotina</taxon>
        <taxon>Agaricomycetes</taxon>
        <taxon>Agaricomycetidae</taxon>
        <taxon>Agaricales</taxon>
        <taxon>Tricholomatineae</taxon>
        <taxon>Clitocybaceae</taxon>
        <taxon>Collybia</taxon>
    </lineage>
</organism>
<evidence type="ECO:0000313" key="2">
    <source>
        <dbReference type="EMBL" id="KAF9465410.1"/>
    </source>
</evidence>